<proteinExistence type="predicted"/>
<dbReference type="PROSITE" id="PS50878">
    <property type="entry name" value="RT_POL"/>
    <property type="match status" value="1"/>
</dbReference>
<evidence type="ECO:0000259" key="1">
    <source>
        <dbReference type="PROSITE" id="PS50878"/>
    </source>
</evidence>
<reference evidence="2" key="1">
    <citation type="submission" date="2025-08" db="UniProtKB">
        <authorList>
            <consortium name="Ensembl"/>
        </authorList>
    </citation>
    <scope>IDENTIFICATION</scope>
</reference>
<protein>
    <recommendedName>
        <fullName evidence="1">Reverse transcriptase domain-containing protein</fullName>
    </recommendedName>
</protein>
<organism evidence="2 3">
    <name type="scientific">Leptobrachium leishanense</name>
    <name type="common">Leishan spiny toad</name>
    <dbReference type="NCBI Taxonomy" id="445787"/>
    <lineage>
        <taxon>Eukaryota</taxon>
        <taxon>Metazoa</taxon>
        <taxon>Chordata</taxon>
        <taxon>Craniata</taxon>
        <taxon>Vertebrata</taxon>
        <taxon>Euteleostomi</taxon>
        <taxon>Amphibia</taxon>
        <taxon>Batrachia</taxon>
        <taxon>Anura</taxon>
        <taxon>Pelobatoidea</taxon>
        <taxon>Megophryidae</taxon>
        <taxon>Leptobrachium</taxon>
    </lineage>
</organism>
<sequence length="500" mass="58283">MGTGHSPQREIQRTCSRFSRDGIGNQKYWKKDTKGRGCRGGKLVQERKKRQDKRSIGIINLSGHNLTQGQIGVLSKGLKYVPKQQGDTFNTFVDLQKFKRKLCLKRFFAKKPLERIITSTNQYVHTTLKEKSQFYPRYMISKEIDTFDQMIQRDIRKLEKNTRHTKPSNLTKEEYEGLKQIKRDTNLIIKPADKGGGVVILNKEQYHQETCRLLNDPVTYKKLGGNPTESIKQKFYEYLQRGKDIGVINDDEYRYLKINYPRIPVLYHLPKVHKDINHPPGRPIVSGINSISCRISEHIDHLLQPLVQKTSAYLKDTITTLQIIRDIKWEPGYLLATCDVNSLYTIIPHDIGCKAVEFFLTDSGNFRVEQIQYILEGIKLILHNNFFWYGGEYYLQCNGTAMGTRFAPSYANLFMAHWENGAVWTGHSWGPNLVLYKRYIDDILIIWKGERSELERFLGHLNHNDIGIKLDTNISTVQVNFLDLDIYIYREWDDKNKNIL</sequence>
<dbReference type="InterPro" id="IPR000477">
    <property type="entry name" value="RT_dom"/>
</dbReference>
<dbReference type="Ensembl" id="ENSLLET00000011095.1">
    <property type="protein sequence ID" value="ENSLLEP00000010680.1"/>
    <property type="gene ID" value="ENSLLEG00000006810.1"/>
</dbReference>
<evidence type="ECO:0000313" key="3">
    <source>
        <dbReference type="Proteomes" id="UP000694569"/>
    </source>
</evidence>
<dbReference type="PANTHER" id="PTHR21301:SF10">
    <property type="entry name" value="REVERSE TRANSCRIPTASE DOMAIN-CONTAINING PROTEIN"/>
    <property type="match status" value="1"/>
</dbReference>
<feature type="domain" description="Reverse transcriptase" evidence="1">
    <location>
        <begin position="250"/>
        <end position="500"/>
    </location>
</feature>
<name>A0A8C5M9D4_9ANUR</name>
<evidence type="ECO:0000313" key="2">
    <source>
        <dbReference type="Ensembl" id="ENSLLEP00000010680.1"/>
    </source>
</evidence>
<keyword evidence="3" id="KW-1185">Reference proteome</keyword>
<reference evidence="2" key="2">
    <citation type="submission" date="2025-09" db="UniProtKB">
        <authorList>
            <consortium name="Ensembl"/>
        </authorList>
    </citation>
    <scope>IDENTIFICATION</scope>
</reference>
<dbReference type="GeneTree" id="ENSGT00940000154669"/>
<dbReference type="OrthoDB" id="9909555at2759"/>
<dbReference type="PANTHER" id="PTHR21301">
    <property type="entry name" value="REVERSE TRANSCRIPTASE"/>
    <property type="match status" value="1"/>
</dbReference>
<dbReference type="AlphaFoldDB" id="A0A8C5M9D4"/>
<dbReference type="Proteomes" id="UP000694569">
    <property type="component" value="Unplaced"/>
</dbReference>
<accession>A0A8C5M9D4</accession>